<reference evidence="2 3" key="1">
    <citation type="submission" date="2015-09" db="EMBL/GenBank/DDBJ databases">
        <title>Draft Genome Sequence of Pseudoalteromonas lipolytica UCD-48B.</title>
        <authorList>
            <person name="Krusor M."/>
            <person name="Coil D.A."/>
            <person name="Lang J.M."/>
            <person name="Eisen J.A."/>
            <person name="Alexiev A."/>
        </authorList>
    </citation>
    <scope>NUCLEOTIDE SEQUENCE [LARGE SCALE GENOMIC DNA]</scope>
    <source>
        <strain evidence="2 3">UCD-48B</strain>
    </source>
</reference>
<keyword evidence="1" id="KW-0732">Signal</keyword>
<gene>
    <name evidence="2" type="ORF">AOG27_19185</name>
</gene>
<dbReference type="STRING" id="570156.AOG27_19185"/>
<organism evidence="2 3">
    <name type="scientific">Pseudoalteromonas lipolytica</name>
    <dbReference type="NCBI Taxonomy" id="570156"/>
    <lineage>
        <taxon>Bacteria</taxon>
        <taxon>Pseudomonadati</taxon>
        <taxon>Pseudomonadota</taxon>
        <taxon>Gammaproteobacteria</taxon>
        <taxon>Alteromonadales</taxon>
        <taxon>Pseudoalteromonadaceae</taxon>
        <taxon>Pseudoalteromonas</taxon>
    </lineage>
</organism>
<dbReference type="EMBL" id="LJTC01000016">
    <property type="protein sequence ID" value="KPM79650.1"/>
    <property type="molecule type" value="Genomic_DNA"/>
</dbReference>
<evidence type="ECO:0008006" key="4">
    <source>
        <dbReference type="Google" id="ProtNLM"/>
    </source>
</evidence>
<evidence type="ECO:0000313" key="2">
    <source>
        <dbReference type="EMBL" id="KPM79650.1"/>
    </source>
</evidence>
<dbReference type="OrthoDB" id="8703681at2"/>
<dbReference type="Proteomes" id="UP000050378">
    <property type="component" value="Unassembled WGS sequence"/>
</dbReference>
<feature type="chain" id="PRO_5006138004" description="Lipoprotein" evidence="1">
    <location>
        <begin position="19"/>
        <end position="133"/>
    </location>
</feature>
<dbReference type="RefSeq" id="WP_054554606.1">
    <property type="nucleotide sequence ID" value="NZ_LJTC01000016.1"/>
</dbReference>
<sequence length="133" mass="14212">MVRSSTFKKLFITTTVLASIALSGCETTTSGSSARVDLGDLNDQLNDIVSNNSCTASFQCKVLEVGERACGGPSRYVVYSTLNNVQEQAEQLAERITAAEKSSDQALTVNDCSPVLPVQSLCISQQCQAIEIK</sequence>
<name>A0A0P7DRX2_9GAMM</name>
<protein>
    <recommendedName>
        <fullName evidence="4">Lipoprotein</fullName>
    </recommendedName>
</protein>
<feature type="signal peptide" evidence="1">
    <location>
        <begin position="1"/>
        <end position="18"/>
    </location>
</feature>
<proteinExistence type="predicted"/>
<dbReference type="PATRIC" id="fig|570156.3.peg.1763"/>
<dbReference type="PROSITE" id="PS51257">
    <property type="entry name" value="PROKAR_LIPOPROTEIN"/>
    <property type="match status" value="1"/>
</dbReference>
<evidence type="ECO:0000256" key="1">
    <source>
        <dbReference type="SAM" id="SignalP"/>
    </source>
</evidence>
<evidence type="ECO:0000313" key="3">
    <source>
        <dbReference type="Proteomes" id="UP000050378"/>
    </source>
</evidence>
<comment type="caution">
    <text evidence="2">The sequence shown here is derived from an EMBL/GenBank/DDBJ whole genome shotgun (WGS) entry which is preliminary data.</text>
</comment>
<accession>A0A0P7DRX2</accession>
<dbReference type="AlphaFoldDB" id="A0A0P7DRX2"/>